<evidence type="ECO:0000313" key="1">
    <source>
        <dbReference type="EMBL" id="AOX03450.1"/>
    </source>
</evidence>
<proteinExistence type="predicted"/>
<sequence length="105" mass="11668">MVDKKKILEDTMTLLMSVTPDTSLGKLLNLCLAAKADPTISKTGREFAVELLEDPSNIYSWSMDVIGSDANYTDAEWEALNDMKLDDTEAFVADFQSELESLDLN</sequence>
<evidence type="ECO:0000313" key="2">
    <source>
        <dbReference type="Proteomes" id="UP000177870"/>
    </source>
</evidence>
<accession>A0A1D8U0M4</accession>
<organism evidence="1 2">
    <name type="scientific">Moorena producens PAL-8-15-08-1</name>
    <dbReference type="NCBI Taxonomy" id="1458985"/>
    <lineage>
        <taxon>Bacteria</taxon>
        <taxon>Bacillati</taxon>
        <taxon>Cyanobacteriota</taxon>
        <taxon>Cyanophyceae</taxon>
        <taxon>Coleofasciculales</taxon>
        <taxon>Coleofasciculaceae</taxon>
        <taxon>Moorena</taxon>
    </lineage>
</organism>
<dbReference type="AlphaFoldDB" id="A0A1D8U0M4"/>
<dbReference type="EMBL" id="CP017599">
    <property type="protein sequence ID" value="AOX03450.1"/>
    <property type="molecule type" value="Genomic_DNA"/>
</dbReference>
<dbReference type="RefSeq" id="WP_070395827.1">
    <property type="nucleotide sequence ID" value="NZ_CP017599.1"/>
</dbReference>
<protein>
    <submittedName>
        <fullName evidence="1">Uncharacterized protein</fullName>
    </submittedName>
</protein>
<name>A0A1D8U0M4_9CYAN</name>
<dbReference type="KEGG" id="mpro:BJP34_32015"/>
<dbReference type="Proteomes" id="UP000177870">
    <property type="component" value="Chromosome"/>
</dbReference>
<gene>
    <name evidence="1" type="ORF">BJP34_32015</name>
</gene>
<reference evidence="2" key="1">
    <citation type="submission" date="2016-10" db="EMBL/GenBank/DDBJ databases">
        <title>Comparative genomics uncovers the prolific and rare metabolic potential of the cyanobacterial genus Moorea.</title>
        <authorList>
            <person name="Leao T."/>
            <person name="Castelao G."/>
            <person name="Korobeynikov A."/>
            <person name="Monroe E.A."/>
            <person name="Podell S."/>
            <person name="Glukhov E."/>
            <person name="Allen E."/>
            <person name="Gerwick W.H."/>
            <person name="Gerwick L."/>
        </authorList>
    </citation>
    <scope>NUCLEOTIDE SEQUENCE [LARGE SCALE GENOMIC DNA]</scope>
    <source>
        <strain evidence="2">PAL-8-15-08-1</strain>
    </source>
</reference>